<gene>
    <name evidence="2" type="ORF">NQ317_006048</name>
</gene>
<evidence type="ECO:0000313" key="3">
    <source>
        <dbReference type="Proteomes" id="UP001162164"/>
    </source>
</evidence>
<evidence type="ECO:0000256" key="1">
    <source>
        <dbReference type="SAM" id="Phobius"/>
    </source>
</evidence>
<feature type="transmembrane region" description="Helical" evidence="1">
    <location>
        <begin position="93"/>
        <end position="111"/>
    </location>
</feature>
<feature type="transmembrane region" description="Helical" evidence="1">
    <location>
        <begin position="63"/>
        <end position="86"/>
    </location>
</feature>
<feature type="transmembrane region" description="Helical" evidence="1">
    <location>
        <begin position="12"/>
        <end position="31"/>
    </location>
</feature>
<sequence>MLCRVKQNVRWKLPCLIVGVSHLVLICLSLYERIWYLVKLEEPFNLQDYSTILTSYLGNSYCIIPWLICTTPMFLSATLYAVLYMWQQETSQMLLNFVVVGVIWSTWYVVITSHLDHKRIRRK</sequence>
<reference evidence="2" key="1">
    <citation type="journal article" date="2023" name="Insect Mol. Biol.">
        <title>Genome sequencing provides insights into the evolution of gene families encoding plant cell wall-degrading enzymes in longhorned beetles.</title>
        <authorList>
            <person name="Shin N.R."/>
            <person name="Okamura Y."/>
            <person name="Kirsch R."/>
            <person name="Pauchet Y."/>
        </authorList>
    </citation>
    <scope>NUCLEOTIDE SEQUENCE</scope>
    <source>
        <strain evidence="2">MMC_N1</strain>
    </source>
</reference>
<accession>A0ABQ9K1T5</accession>
<keyword evidence="1" id="KW-1133">Transmembrane helix</keyword>
<comment type="caution">
    <text evidence="2">The sequence shown here is derived from an EMBL/GenBank/DDBJ whole genome shotgun (WGS) entry which is preliminary data.</text>
</comment>
<protein>
    <submittedName>
        <fullName evidence="2">Uncharacterized protein</fullName>
    </submittedName>
</protein>
<keyword evidence="3" id="KW-1185">Reference proteome</keyword>
<dbReference type="Proteomes" id="UP001162164">
    <property type="component" value="Unassembled WGS sequence"/>
</dbReference>
<keyword evidence="1" id="KW-0812">Transmembrane</keyword>
<organism evidence="2 3">
    <name type="scientific">Molorchus minor</name>
    <dbReference type="NCBI Taxonomy" id="1323400"/>
    <lineage>
        <taxon>Eukaryota</taxon>
        <taxon>Metazoa</taxon>
        <taxon>Ecdysozoa</taxon>
        <taxon>Arthropoda</taxon>
        <taxon>Hexapoda</taxon>
        <taxon>Insecta</taxon>
        <taxon>Pterygota</taxon>
        <taxon>Neoptera</taxon>
        <taxon>Endopterygota</taxon>
        <taxon>Coleoptera</taxon>
        <taxon>Polyphaga</taxon>
        <taxon>Cucujiformia</taxon>
        <taxon>Chrysomeloidea</taxon>
        <taxon>Cerambycidae</taxon>
        <taxon>Lamiinae</taxon>
        <taxon>Monochamini</taxon>
        <taxon>Molorchus</taxon>
    </lineage>
</organism>
<name>A0ABQ9K1T5_9CUCU</name>
<proteinExistence type="predicted"/>
<keyword evidence="1" id="KW-0472">Membrane</keyword>
<evidence type="ECO:0000313" key="2">
    <source>
        <dbReference type="EMBL" id="KAJ8984586.1"/>
    </source>
</evidence>
<dbReference type="EMBL" id="JAPWTJ010000031">
    <property type="protein sequence ID" value="KAJ8984586.1"/>
    <property type="molecule type" value="Genomic_DNA"/>
</dbReference>